<evidence type="ECO:0000256" key="1">
    <source>
        <dbReference type="ARBA" id="ARBA00004123"/>
    </source>
</evidence>
<dbReference type="Proteomes" id="UP001501920">
    <property type="component" value="Chromosome 14"/>
</dbReference>
<gene>
    <name evidence="18" type="primary">MVP</name>
</gene>
<dbReference type="PANTHER" id="PTHR14165:SF3">
    <property type="entry name" value="MAJOR VAULT PROTEIN"/>
    <property type="match status" value="1"/>
</dbReference>
<evidence type="ECO:0000259" key="17">
    <source>
        <dbReference type="Pfam" id="PF17796"/>
    </source>
</evidence>
<evidence type="ECO:0000256" key="11">
    <source>
        <dbReference type="SAM" id="Coils"/>
    </source>
</evidence>
<feature type="repeat" description="MVP" evidence="10">
    <location>
        <begin position="289"/>
        <end position="337"/>
    </location>
</feature>
<evidence type="ECO:0000256" key="6">
    <source>
        <dbReference type="ARBA" id="ARBA00023242"/>
    </source>
</evidence>
<evidence type="ECO:0000313" key="18">
    <source>
        <dbReference type="Ensembl" id="ENSPNAP00000082433.1"/>
    </source>
</evidence>
<dbReference type="FunFam" id="2.30.30.550:FF:000001">
    <property type="entry name" value="major vault protein-like"/>
    <property type="match status" value="3"/>
</dbReference>
<dbReference type="InterPro" id="IPR036013">
    <property type="entry name" value="Band_7/SPFH_dom_sf"/>
</dbReference>
<evidence type="ECO:0000256" key="8">
    <source>
        <dbReference type="ARBA" id="ARBA00024814"/>
    </source>
</evidence>
<keyword evidence="6" id="KW-0539">Nucleus</keyword>
<feature type="repeat" description="MVP" evidence="10">
    <location>
        <begin position="393"/>
        <end position="444"/>
    </location>
</feature>
<evidence type="ECO:0000259" key="14">
    <source>
        <dbReference type="Pfam" id="PF11978"/>
    </source>
</evidence>
<keyword evidence="11" id="KW-0175">Coiled coil</keyword>
<dbReference type="InterPro" id="IPR021870">
    <property type="entry name" value="MVP_shoulder"/>
</dbReference>
<feature type="domain" description="Major vault protein repeat" evidence="13">
    <location>
        <begin position="334"/>
        <end position="377"/>
    </location>
</feature>
<dbReference type="Pfam" id="PF11978">
    <property type="entry name" value="MVP_shoulder"/>
    <property type="match status" value="1"/>
</dbReference>
<dbReference type="PROSITE" id="PS50096">
    <property type="entry name" value="IQ"/>
    <property type="match status" value="1"/>
</dbReference>
<feature type="domain" description="Major vault protein repeat" evidence="15">
    <location>
        <begin position="284"/>
        <end position="330"/>
    </location>
</feature>
<evidence type="ECO:0000256" key="4">
    <source>
        <dbReference type="ARBA" id="ARBA00022490"/>
    </source>
</evidence>
<organism evidence="18 19">
    <name type="scientific">Pygocentrus nattereri</name>
    <name type="common">Red-bellied piranha</name>
    <dbReference type="NCBI Taxonomy" id="42514"/>
    <lineage>
        <taxon>Eukaryota</taxon>
        <taxon>Metazoa</taxon>
        <taxon>Chordata</taxon>
        <taxon>Craniata</taxon>
        <taxon>Vertebrata</taxon>
        <taxon>Euteleostomi</taxon>
        <taxon>Actinopterygii</taxon>
        <taxon>Neopterygii</taxon>
        <taxon>Teleostei</taxon>
        <taxon>Ostariophysi</taxon>
        <taxon>Characiformes</taxon>
        <taxon>Characoidei</taxon>
        <taxon>Pygocentrus</taxon>
    </lineage>
</organism>
<evidence type="ECO:0000256" key="2">
    <source>
        <dbReference type="ARBA" id="ARBA00004496"/>
    </source>
</evidence>
<feature type="repeat" description="MVP" evidence="10">
    <location>
        <begin position="180"/>
        <end position="232"/>
    </location>
</feature>
<evidence type="ECO:0000256" key="7">
    <source>
        <dbReference type="ARBA" id="ARBA00023274"/>
    </source>
</evidence>
<reference evidence="18" key="3">
    <citation type="submission" date="2025-09" db="UniProtKB">
        <authorList>
            <consortium name="Ensembl"/>
        </authorList>
    </citation>
    <scope>IDENTIFICATION</scope>
</reference>
<feature type="domain" description="Major vault protein shoulder" evidence="14">
    <location>
        <begin position="525"/>
        <end position="643"/>
    </location>
</feature>
<comment type="subunit">
    <text evidence="9">The vault ribonucleoprotein particle is a huge (400 A x 670 A) cage structure of 12.9 MDa. It consists of a dimer of half-vaults, with each half-vault comprising 39 identical major vault protein (MVP) chains, PARP4 and one or more vault RNAs (vRNAs).</text>
</comment>
<dbReference type="GO" id="GO:0005737">
    <property type="term" value="C:cytoplasm"/>
    <property type="evidence" value="ECO:0007669"/>
    <property type="project" value="UniProtKB-SubCell"/>
</dbReference>
<feature type="repeat" description="MVP" evidence="10">
    <location>
        <begin position="127"/>
        <end position="179"/>
    </location>
</feature>
<proteinExistence type="predicted"/>
<dbReference type="FunFam" id="2.30.30.560:FF:000001">
    <property type="entry name" value="major vault protein-like"/>
    <property type="match status" value="1"/>
</dbReference>
<feature type="domain" description="Major vault protein repeat" evidence="17">
    <location>
        <begin position="388"/>
        <end position="446"/>
    </location>
</feature>
<dbReference type="InterPro" id="IPR039059">
    <property type="entry name" value="MVP"/>
</dbReference>
<accession>A0AAR2M0U7</accession>
<dbReference type="CDD" id="cd06503">
    <property type="entry name" value="ATP-synt_Fo_b"/>
    <property type="match status" value="1"/>
</dbReference>
<evidence type="ECO:0000259" key="13">
    <source>
        <dbReference type="Pfam" id="PF01505"/>
    </source>
</evidence>
<feature type="domain" description="Major vault protein repeat" evidence="13">
    <location>
        <begin position="123"/>
        <end position="164"/>
    </location>
</feature>
<comment type="subcellular location">
    <subcellularLocation>
        <location evidence="2 10">Cytoplasm</location>
    </subcellularLocation>
    <subcellularLocation>
        <location evidence="1">Nucleus</location>
    </subcellularLocation>
</comment>
<dbReference type="InterPro" id="IPR041139">
    <property type="entry name" value="MVP_rep_dom"/>
</dbReference>
<feature type="repeat" description="MVP" evidence="10">
    <location>
        <begin position="233"/>
        <end position="287"/>
    </location>
</feature>
<dbReference type="FunFam" id="2.30.30.570:FF:000001">
    <property type="entry name" value="major vault protein-like"/>
    <property type="match status" value="1"/>
</dbReference>
<dbReference type="FunFam" id="3.30.479.30:FF:000010">
    <property type="entry name" value="major vault protein-like"/>
    <property type="match status" value="1"/>
</dbReference>
<evidence type="ECO:0000259" key="16">
    <source>
        <dbReference type="Pfam" id="PF17795"/>
    </source>
</evidence>
<evidence type="ECO:0000256" key="9">
    <source>
        <dbReference type="ARBA" id="ARBA00025889"/>
    </source>
</evidence>
<dbReference type="Pfam" id="PF17796">
    <property type="entry name" value="Vault_4"/>
    <property type="match status" value="1"/>
</dbReference>
<sequence>MRATTSQLDTERTDSSIIRIPPHHFIHVLDQNTNIARVEIGPLTYIRQDNERVLFNPTRMTMIPPRHYCVILNPVVRDDEGHVQFDTAGQAKLRHADLEIRLAQDPFPLYPGEEIQKDVTPLQIVYPDTALRLQALLDFEEEDGDKRVAGDEWLFEGPGTYIPRKEVMVLETIKATVIRENQAIRLRARKEGVDRSGVRRVTGEEWQVCKVGAYLPGAHEEVIDIVNAFILTDKKALHVRALRPFRDAGGRDRRTGEEWLVTLADREAHIPSVAEEVVGVVDVTTLSSRQYCVILDPVGPDGKPQLGQKRVVKGERSFFLRPGEHLENGIQDVYVLSEEEGLVLRAVEAFADTEKCFVNRRPGDRWMLRGPMEYVPPATVEVLLRQQAIPLDENEGIYVRDIKTGKVRAVIGHTYMLTQDEELWEKELPPNVEALLTSSRDPLSGRSEREQGLVGGPRDKTRVVSYRVPHNAAVQVYDYREKKARVVFGPDLVMLGPDEQFTVLSLSGDKPKRANVIKAICLLLGPDFCTDIITIETADHARLQLQLSYNWHFDIKNRSDPAQATALFSVPDFVGDACKAIASRIRGAVASVQFDDFHKNSNRIICSAVFGFDEKLAVRSNLRFGQNGLVISSVDIQSVEPVDQRTRDALQKSVQLAIEITTNSQEAAARHEAERLEQEARGRLERQRITDQAEAERARKELLELEALSAAVESTGAAKAEAQSRAEAARIQGEAAVSEAKLKAEAQRIEAEAELERLSKARNQELNYKKETDHLEVEKQQKLADIESQRFKQLVDAIGSGTLTEMARAGPELQVNLLITHSPPPMGSTTCFGYFGFGCCQENSTCLTALCTSVKFGGGGIMVWGCFSGVELSSLVPVKGTLNASADQGILDNFGQTKVWR</sequence>
<reference evidence="18 19" key="1">
    <citation type="submission" date="2020-10" db="EMBL/GenBank/DDBJ databases">
        <title>Pygocentrus nattereri (red-bellied piranha) genome, fPygNat1, primary haplotype.</title>
        <authorList>
            <person name="Myers G."/>
            <person name="Meyer A."/>
            <person name="Karagic N."/>
            <person name="Pippel M."/>
            <person name="Winkler S."/>
            <person name="Tracey A."/>
            <person name="Wood J."/>
            <person name="Formenti G."/>
            <person name="Howe K."/>
            <person name="Fedrigo O."/>
            <person name="Jarvis E.D."/>
        </authorList>
    </citation>
    <scope>NUCLEOTIDE SEQUENCE [LARGE SCALE GENOMIC DNA]</scope>
</reference>
<evidence type="ECO:0000256" key="12">
    <source>
        <dbReference type="SAM" id="MobiDB-lite"/>
    </source>
</evidence>
<feature type="domain" description="Major vault protein repeat" evidence="15">
    <location>
        <begin position="60"/>
        <end position="119"/>
    </location>
</feature>
<protein>
    <recommendedName>
        <fullName evidence="3">Major vault protein</fullName>
    </recommendedName>
</protein>
<evidence type="ECO:0000256" key="10">
    <source>
        <dbReference type="PROSITE-ProRule" id="PRU00571"/>
    </source>
</evidence>
<feature type="coiled-coil region" evidence="11">
    <location>
        <begin position="686"/>
        <end position="715"/>
    </location>
</feature>
<dbReference type="Pfam" id="PF17794">
    <property type="entry name" value="Vault_2"/>
    <property type="match status" value="2"/>
</dbReference>
<dbReference type="Ensembl" id="ENSPNAT00000042229.1">
    <property type="protein sequence ID" value="ENSPNAP00000082433.1"/>
    <property type="gene ID" value="ENSPNAG00000004713.2"/>
</dbReference>
<dbReference type="InterPro" id="IPR040989">
    <property type="entry name" value="Vault_3"/>
</dbReference>
<dbReference type="Gene3D" id="2.30.30.550">
    <property type="entry name" value="Major Vault Protein repeat"/>
    <property type="match status" value="4"/>
</dbReference>
<feature type="domain" description="Major vault protein repeat" evidence="13">
    <location>
        <begin position="229"/>
        <end position="271"/>
    </location>
</feature>
<comment type="function">
    <text evidence="8">Required for normal vault structure. Vaults are multi-subunit structures that may act as scaffolds for proteins involved in signal transduction. Vaults may also play a role in nucleo-cytoplasmic transport.</text>
</comment>
<feature type="domain" description="Major vault protein repeat" evidence="16">
    <location>
        <begin position="463"/>
        <end position="524"/>
    </location>
</feature>
<dbReference type="InterPro" id="IPR043023">
    <property type="entry name" value="MVP_rep_sf"/>
</dbReference>
<name>A0AAR2M0U7_PYGNA</name>
<evidence type="ECO:0000256" key="5">
    <source>
        <dbReference type="ARBA" id="ARBA00022737"/>
    </source>
</evidence>
<dbReference type="PROSITE" id="PS51224">
    <property type="entry name" value="MVP"/>
    <property type="match status" value="7"/>
</dbReference>
<dbReference type="Pfam" id="PF17795">
    <property type="entry name" value="Vault_3"/>
    <property type="match status" value="1"/>
</dbReference>
<dbReference type="CDD" id="cd08825">
    <property type="entry name" value="MVP_shoulder"/>
    <property type="match status" value="1"/>
</dbReference>
<feature type="domain" description="Major vault protein repeat" evidence="13">
    <location>
        <begin position="176"/>
        <end position="217"/>
    </location>
</feature>
<keyword evidence="7 10" id="KW-0687">Ribonucleoprotein</keyword>
<evidence type="ECO:0000256" key="3">
    <source>
        <dbReference type="ARBA" id="ARBA00018296"/>
    </source>
</evidence>
<dbReference type="Gene3D" id="2.30.30.560">
    <property type="match status" value="2"/>
</dbReference>
<dbReference type="GO" id="GO:1990904">
    <property type="term" value="C:ribonucleoprotein complex"/>
    <property type="evidence" value="ECO:0007669"/>
    <property type="project" value="UniProtKB-UniRule"/>
</dbReference>
<feature type="repeat" description="MVP" evidence="10">
    <location>
        <begin position="338"/>
        <end position="392"/>
    </location>
</feature>
<evidence type="ECO:0000313" key="19">
    <source>
        <dbReference type="Proteomes" id="UP001501920"/>
    </source>
</evidence>
<evidence type="ECO:0000259" key="15">
    <source>
        <dbReference type="Pfam" id="PF17794"/>
    </source>
</evidence>
<dbReference type="AlphaFoldDB" id="A0AAR2M0U7"/>
<keyword evidence="19" id="KW-1185">Reference proteome</keyword>
<dbReference type="GeneTree" id="ENSGT00390000008969"/>
<feature type="region of interest" description="Disordered" evidence="12">
    <location>
        <begin position="437"/>
        <end position="456"/>
    </location>
</feature>
<reference evidence="18" key="2">
    <citation type="submission" date="2025-08" db="UniProtKB">
        <authorList>
            <consortium name="Ensembl"/>
        </authorList>
    </citation>
    <scope>IDENTIFICATION</scope>
</reference>
<dbReference type="FunFam" id="2.30.30.570:FF:000002">
    <property type="entry name" value="Major vault protein-alpha"/>
    <property type="match status" value="1"/>
</dbReference>
<feature type="coiled-coil region" evidence="11">
    <location>
        <begin position="741"/>
        <end position="771"/>
    </location>
</feature>
<dbReference type="InterPro" id="IPR043179">
    <property type="entry name" value="Vault_2_sf"/>
</dbReference>
<dbReference type="InterPro" id="IPR041134">
    <property type="entry name" value="Vault_2"/>
</dbReference>
<keyword evidence="5" id="KW-0677">Repeat</keyword>
<dbReference type="Gene3D" id="2.30.30.620">
    <property type="match status" value="1"/>
</dbReference>
<dbReference type="FunFam" id="2.30.30.560:FF:000002">
    <property type="entry name" value="Major vault protein-alpha"/>
    <property type="match status" value="1"/>
</dbReference>
<dbReference type="PANTHER" id="PTHR14165">
    <property type="entry name" value="MAJOR VAULT PROTEIN"/>
    <property type="match status" value="1"/>
</dbReference>
<dbReference type="InterPro" id="IPR041136">
    <property type="entry name" value="Vault_4"/>
</dbReference>
<dbReference type="Pfam" id="PF01505">
    <property type="entry name" value="Vault"/>
    <property type="match status" value="4"/>
</dbReference>
<feature type="repeat" description="MVP" evidence="10">
    <location>
        <begin position="66"/>
        <end position="126"/>
    </location>
</feature>
<feature type="compositionally biased region" description="Basic and acidic residues" evidence="12">
    <location>
        <begin position="446"/>
        <end position="456"/>
    </location>
</feature>
<dbReference type="Gene3D" id="6.10.250.720">
    <property type="match status" value="1"/>
</dbReference>
<dbReference type="GO" id="GO:0005634">
    <property type="term" value="C:nucleus"/>
    <property type="evidence" value="ECO:0007669"/>
    <property type="project" value="UniProtKB-SubCell"/>
</dbReference>
<dbReference type="InterPro" id="IPR002499">
    <property type="entry name" value="Vault_N"/>
</dbReference>
<dbReference type="Gene3D" id="3.30.479.30">
    <property type="entry name" value="Band 7 domain"/>
    <property type="match status" value="1"/>
</dbReference>
<dbReference type="Gene3D" id="2.30.30.570">
    <property type="match status" value="2"/>
</dbReference>
<keyword evidence="4 10" id="KW-0963">Cytoplasm</keyword>
<dbReference type="FunFam" id="2.30.30.620:FF:000002">
    <property type="entry name" value="Major vault protein"/>
    <property type="match status" value="1"/>
</dbReference>